<reference evidence="1 2" key="1">
    <citation type="submission" date="2014-08" db="EMBL/GenBank/DDBJ databases">
        <authorList>
            <person name="Chen Y.-H."/>
        </authorList>
    </citation>
    <scope>NUCLEOTIDE SEQUENCE [LARGE SCALE GENOMIC DNA]</scope>
</reference>
<evidence type="ECO:0000313" key="1">
    <source>
        <dbReference type="EMBL" id="CDZ37669.1"/>
    </source>
</evidence>
<dbReference type="Proteomes" id="UP000046176">
    <property type="component" value="Unassembled WGS sequence"/>
</dbReference>
<dbReference type="AlphaFoldDB" id="A0A0T7FRQ5"/>
<evidence type="ECO:0000313" key="2">
    <source>
        <dbReference type="Proteomes" id="UP000046176"/>
    </source>
</evidence>
<organism evidence="1 2">
    <name type="scientific">Neorhizobium galegae bv. officinalis</name>
    <dbReference type="NCBI Taxonomy" id="323656"/>
    <lineage>
        <taxon>Bacteria</taxon>
        <taxon>Pseudomonadati</taxon>
        <taxon>Pseudomonadota</taxon>
        <taxon>Alphaproteobacteria</taxon>
        <taxon>Hyphomicrobiales</taxon>
        <taxon>Rhizobiaceae</taxon>
        <taxon>Rhizobium/Agrobacterium group</taxon>
        <taxon>Neorhizobium</taxon>
    </lineage>
</organism>
<accession>A0A0T7FRQ5</accession>
<gene>
    <name evidence="1" type="ORF">NGAL_HAMBI1145_39850</name>
</gene>
<sequence length="217" mass="25140">MTLPINIPPMYVEIKYFLNSYRALSDARSGIRHLEDYLRDASFLLSEWKVIWIGSCTILRTCIDLFQVDARSCINADLRQAVAAEWASIKLHKDQHPIFWEFLRKERDNIIHEYEWAAYEAWLKDDGSVVRPTLALFADRPEDVRTVLMMRGGMYTGRNSLELLREGADWVEERIFSAIGKAGLDPEERRELRSFTTYSEHAPRGGLLSLLGEPEET</sequence>
<dbReference type="EMBL" id="CCRH01000011">
    <property type="protein sequence ID" value="CDZ37669.1"/>
    <property type="molecule type" value="Genomic_DNA"/>
</dbReference>
<dbReference type="RefSeq" id="WP_046667975.1">
    <property type="nucleotide sequence ID" value="NZ_CCRH01000011.1"/>
</dbReference>
<proteinExistence type="predicted"/>
<dbReference type="OrthoDB" id="8373906at2"/>
<name>A0A0T7FRQ5_NEOGA</name>
<protein>
    <submittedName>
        <fullName evidence="1">Uncharacterized protein</fullName>
    </submittedName>
</protein>